<dbReference type="Gene3D" id="3.20.20.190">
    <property type="entry name" value="Phosphatidylinositol (PI) phosphodiesterase"/>
    <property type="match status" value="1"/>
</dbReference>
<dbReference type="eggNOG" id="COG0584">
    <property type="taxonomic scope" value="Bacteria"/>
</dbReference>
<comment type="caution">
    <text evidence="2">The sequence shown here is derived from an EMBL/GenBank/DDBJ whole genome shotgun (WGS) entry which is preliminary data.</text>
</comment>
<dbReference type="EMBL" id="BAHD01000017">
    <property type="protein sequence ID" value="GAB95185.1"/>
    <property type="molecule type" value="Genomic_DNA"/>
</dbReference>
<reference evidence="2 3" key="1">
    <citation type="submission" date="2012-08" db="EMBL/GenBank/DDBJ databases">
        <title>Whole genome shotgun sequence of Kineosphaera limosa NBRC 100340.</title>
        <authorList>
            <person name="Yoshida I."/>
            <person name="Isaki S."/>
            <person name="Hosoyama A."/>
            <person name="Tsuchikane K."/>
            <person name="Katsumata H."/>
            <person name="Ando Y."/>
            <person name="Ohji S."/>
            <person name="Hamada M."/>
            <person name="Tamura T."/>
            <person name="Yamazoe A."/>
            <person name="Yamazaki S."/>
            <person name="Fujita N."/>
        </authorList>
    </citation>
    <scope>NUCLEOTIDE SEQUENCE [LARGE SCALE GENOMIC DNA]</scope>
    <source>
        <strain evidence="2 3">NBRC 100340</strain>
    </source>
</reference>
<dbReference type="GO" id="GO:0006629">
    <property type="term" value="P:lipid metabolic process"/>
    <property type="evidence" value="ECO:0007669"/>
    <property type="project" value="InterPro"/>
</dbReference>
<organism evidence="2 3">
    <name type="scientific">Kineosphaera limosa NBRC 100340</name>
    <dbReference type="NCBI Taxonomy" id="1184609"/>
    <lineage>
        <taxon>Bacteria</taxon>
        <taxon>Bacillati</taxon>
        <taxon>Actinomycetota</taxon>
        <taxon>Actinomycetes</taxon>
        <taxon>Micrococcales</taxon>
        <taxon>Dermatophilaceae</taxon>
        <taxon>Kineosphaera</taxon>
    </lineage>
</organism>
<dbReference type="PANTHER" id="PTHR43805:SF1">
    <property type="entry name" value="GP-PDE DOMAIN-CONTAINING PROTEIN"/>
    <property type="match status" value="1"/>
</dbReference>
<dbReference type="PANTHER" id="PTHR43805">
    <property type="entry name" value="GLYCEROPHOSPHORYL DIESTER PHOSPHODIESTERASE"/>
    <property type="match status" value="1"/>
</dbReference>
<dbReference type="OrthoDB" id="9758957at2"/>
<dbReference type="SUPFAM" id="SSF51695">
    <property type="entry name" value="PLC-like phosphodiesterases"/>
    <property type="match status" value="1"/>
</dbReference>
<dbReference type="Proteomes" id="UP000008366">
    <property type="component" value="Unassembled WGS sequence"/>
</dbReference>
<dbReference type="InterPro" id="IPR030395">
    <property type="entry name" value="GP_PDE_dom"/>
</dbReference>
<accession>K6W7L7</accession>
<dbReference type="Pfam" id="PF03009">
    <property type="entry name" value="GDPD"/>
    <property type="match status" value="1"/>
</dbReference>
<dbReference type="GO" id="GO:0008081">
    <property type="term" value="F:phosphoric diester hydrolase activity"/>
    <property type="evidence" value="ECO:0007669"/>
    <property type="project" value="InterPro"/>
</dbReference>
<proteinExistence type="predicted"/>
<evidence type="ECO:0000313" key="3">
    <source>
        <dbReference type="Proteomes" id="UP000008366"/>
    </source>
</evidence>
<dbReference type="AlphaFoldDB" id="K6W7L7"/>
<protein>
    <submittedName>
        <fullName evidence="2">Putative glycerophosphoryl diester phosphodiesterase</fullName>
    </submittedName>
</protein>
<evidence type="ECO:0000259" key="1">
    <source>
        <dbReference type="PROSITE" id="PS51704"/>
    </source>
</evidence>
<dbReference type="CDD" id="cd08561">
    <property type="entry name" value="GDPD_cytoplasmic_ScUgpQ2_like"/>
    <property type="match status" value="1"/>
</dbReference>
<dbReference type="STRING" id="1184609.KILIM_017_00300"/>
<keyword evidence="3" id="KW-1185">Reference proteome</keyword>
<feature type="domain" description="GP-PDE" evidence="1">
    <location>
        <begin position="13"/>
        <end position="255"/>
    </location>
</feature>
<dbReference type="InterPro" id="IPR017946">
    <property type="entry name" value="PLC-like_Pdiesterase_TIM-brl"/>
</dbReference>
<gene>
    <name evidence="2" type="ORF">KILIM_017_00300</name>
</gene>
<evidence type="ECO:0000313" key="2">
    <source>
        <dbReference type="EMBL" id="GAB95185.1"/>
    </source>
</evidence>
<name>K6W7L7_9MICO</name>
<sequence>MQAGDHPYFEEPPVGLAHRGGAVDEAGLALENTLVAFAAAVRLGFRYLETDVHVTSDGVVVAFHDDELDRVTDSAGRIADLPWEQVERARIGGREPIPTLRQLLTDLPHARVNIDLKAADAPAVTLALLRELGATRRVCIGSFSARNLWRFRWLARGQGVATSAGPLGVAALRFLPERVSRVVHTPGLAFQVPNHHRLFGRDVEVVTPRFVRAAHAIGRQVHVWTINDAAQMHRLLDLGADGIVTDRLDILAQVYAERGHPLTPP</sequence>
<dbReference type="PROSITE" id="PS51704">
    <property type="entry name" value="GP_PDE"/>
    <property type="match status" value="1"/>
</dbReference>